<evidence type="ECO:0000256" key="1">
    <source>
        <dbReference type="SAM" id="MobiDB-lite"/>
    </source>
</evidence>
<evidence type="ECO:0000313" key="3">
    <source>
        <dbReference type="Proteomes" id="UP000019277"/>
    </source>
</evidence>
<dbReference type="AlphaFoldDB" id="W7J6G0"/>
<organism evidence="2 3">
    <name type="scientific">Actinokineospora spheciospongiae</name>
    <dbReference type="NCBI Taxonomy" id="909613"/>
    <lineage>
        <taxon>Bacteria</taxon>
        <taxon>Bacillati</taxon>
        <taxon>Actinomycetota</taxon>
        <taxon>Actinomycetes</taxon>
        <taxon>Pseudonocardiales</taxon>
        <taxon>Pseudonocardiaceae</taxon>
        <taxon>Actinokineospora</taxon>
    </lineage>
</organism>
<accession>W7J6G0</accession>
<gene>
    <name evidence="2" type="ORF">UO65_3017</name>
</gene>
<dbReference type="RefSeq" id="WP_146241235.1">
    <property type="nucleotide sequence ID" value="NZ_AYXG01000103.1"/>
</dbReference>
<dbReference type="EMBL" id="AYXG01000103">
    <property type="protein sequence ID" value="EWC61659.1"/>
    <property type="molecule type" value="Genomic_DNA"/>
</dbReference>
<proteinExistence type="predicted"/>
<accession>A0A8E2X385</accession>
<protein>
    <submittedName>
        <fullName evidence="2">Uncharacterized protein</fullName>
    </submittedName>
</protein>
<dbReference type="STRING" id="909613.UO65_3017"/>
<sequence>MTDTPIYDQINQELGFSESRHDATETAPRPRRQSGARAAGSKTGVSVWALIDEHKSTPTGRHT</sequence>
<keyword evidence="3" id="KW-1185">Reference proteome</keyword>
<dbReference type="OrthoDB" id="3696817at2"/>
<feature type="compositionally biased region" description="Polar residues" evidence="1">
    <location>
        <begin position="1"/>
        <end position="14"/>
    </location>
</feature>
<evidence type="ECO:0000313" key="2">
    <source>
        <dbReference type="EMBL" id="EWC61659.1"/>
    </source>
</evidence>
<reference evidence="2 3" key="1">
    <citation type="journal article" date="2014" name="Genome Announc.">
        <title>Draft Genome Sequence of the Antitrypanosomally Active Sponge-Associated Bacterium Actinokineospora sp. Strain EG49.</title>
        <authorList>
            <person name="Harjes J."/>
            <person name="Ryu T."/>
            <person name="Abdelmohsen U.R."/>
            <person name="Moitinho-Silva L."/>
            <person name="Horn H."/>
            <person name="Ravasi T."/>
            <person name="Hentschel U."/>
        </authorList>
    </citation>
    <scope>NUCLEOTIDE SEQUENCE [LARGE SCALE GENOMIC DNA]</scope>
    <source>
        <strain evidence="2 3">EG49</strain>
    </source>
</reference>
<name>W7J6G0_9PSEU</name>
<feature type="region of interest" description="Disordered" evidence="1">
    <location>
        <begin position="1"/>
        <end position="63"/>
    </location>
</feature>
<dbReference type="Proteomes" id="UP000019277">
    <property type="component" value="Unassembled WGS sequence"/>
</dbReference>
<comment type="caution">
    <text evidence="2">The sequence shown here is derived from an EMBL/GenBank/DDBJ whole genome shotgun (WGS) entry which is preliminary data.</text>
</comment>